<feature type="non-terminal residue" evidence="2">
    <location>
        <position position="155"/>
    </location>
</feature>
<name>A0A5J9TVL2_9POAL</name>
<dbReference type="AlphaFoldDB" id="A0A5J9TVL2"/>
<dbReference type="Proteomes" id="UP000324897">
    <property type="component" value="Unassembled WGS sequence"/>
</dbReference>
<proteinExistence type="predicted"/>
<feature type="transmembrane region" description="Helical" evidence="1">
    <location>
        <begin position="25"/>
        <end position="45"/>
    </location>
</feature>
<feature type="non-terminal residue" evidence="2">
    <location>
        <position position="1"/>
    </location>
</feature>
<organism evidence="2 3">
    <name type="scientific">Eragrostis curvula</name>
    <name type="common">weeping love grass</name>
    <dbReference type="NCBI Taxonomy" id="38414"/>
    <lineage>
        <taxon>Eukaryota</taxon>
        <taxon>Viridiplantae</taxon>
        <taxon>Streptophyta</taxon>
        <taxon>Embryophyta</taxon>
        <taxon>Tracheophyta</taxon>
        <taxon>Spermatophyta</taxon>
        <taxon>Magnoliopsida</taxon>
        <taxon>Liliopsida</taxon>
        <taxon>Poales</taxon>
        <taxon>Poaceae</taxon>
        <taxon>PACMAD clade</taxon>
        <taxon>Chloridoideae</taxon>
        <taxon>Eragrostideae</taxon>
        <taxon>Eragrostidinae</taxon>
        <taxon>Eragrostis</taxon>
    </lineage>
</organism>
<keyword evidence="1" id="KW-0812">Transmembrane</keyword>
<evidence type="ECO:0000256" key="1">
    <source>
        <dbReference type="SAM" id="Phobius"/>
    </source>
</evidence>
<protein>
    <submittedName>
        <fullName evidence="2">Uncharacterized protein</fullName>
    </submittedName>
</protein>
<evidence type="ECO:0000313" key="3">
    <source>
        <dbReference type="Proteomes" id="UP000324897"/>
    </source>
</evidence>
<dbReference type="Gramene" id="TVU15442">
    <property type="protein sequence ID" value="TVU15442"/>
    <property type="gene ID" value="EJB05_38963"/>
</dbReference>
<sequence length="155" mass="16451">SKDPLAHGQPTDVLLRCLVQRPGAFYGWSLLLGVMNCANYFTSALSSSSKKKANKGASTWSTTIAIRSETKVASTSNKLEKLCGRNEDGRRGVCFLGSVWEAMRSSPKASGGGTLDGSYGGGTVLTYGQESLLSRGYESARAGVSCLRLDDTNEI</sequence>
<keyword evidence="3" id="KW-1185">Reference proteome</keyword>
<evidence type="ECO:0000313" key="2">
    <source>
        <dbReference type="EMBL" id="TVU15442.1"/>
    </source>
</evidence>
<keyword evidence="1" id="KW-0472">Membrane</keyword>
<accession>A0A5J9TVL2</accession>
<reference evidence="2 3" key="1">
    <citation type="journal article" date="2019" name="Sci. Rep.">
        <title>A high-quality genome of Eragrostis curvula grass provides insights into Poaceae evolution and supports new strategies to enhance forage quality.</title>
        <authorList>
            <person name="Carballo J."/>
            <person name="Santos B.A.C.M."/>
            <person name="Zappacosta D."/>
            <person name="Garbus I."/>
            <person name="Selva J.P."/>
            <person name="Gallo C.A."/>
            <person name="Diaz A."/>
            <person name="Albertini E."/>
            <person name="Caccamo M."/>
            <person name="Echenique V."/>
        </authorList>
    </citation>
    <scope>NUCLEOTIDE SEQUENCE [LARGE SCALE GENOMIC DNA]</scope>
    <source>
        <strain evidence="3">cv. Victoria</strain>
        <tissue evidence="2">Leaf</tissue>
    </source>
</reference>
<keyword evidence="1" id="KW-1133">Transmembrane helix</keyword>
<gene>
    <name evidence="2" type="ORF">EJB05_38963</name>
</gene>
<comment type="caution">
    <text evidence="2">The sequence shown here is derived from an EMBL/GenBank/DDBJ whole genome shotgun (WGS) entry which is preliminary data.</text>
</comment>
<dbReference type="EMBL" id="RWGY01000031">
    <property type="protein sequence ID" value="TVU15442.1"/>
    <property type="molecule type" value="Genomic_DNA"/>
</dbReference>